<dbReference type="OrthoDB" id="123929at2759"/>
<keyword evidence="4" id="KW-0206">Cytoskeleton</keyword>
<proteinExistence type="inferred from homology"/>
<feature type="coiled-coil region" evidence="6">
    <location>
        <begin position="357"/>
        <end position="433"/>
    </location>
</feature>
<keyword evidence="2 5" id="KW-0547">Nucleotide-binding</keyword>
<evidence type="ECO:0000313" key="10">
    <source>
        <dbReference type="Proteomes" id="UP000272942"/>
    </source>
</evidence>
<evidence type="ECO:0000256" key="3">
    <source>
        <dbReference type="ARBA" id="ARBA00022840"/>
    </source>
</evidence>
<comment type="similarity">
    <text evidence="5">Belongs to the TRAFAC class myosin-kinesin ATPase superfamily. Kinesin family.</text>
</comment>
<keyword evidence="6" id="KW-0175">Coiled coil</keyword>
<dbReference type="EMBL" id="UZAN01048795">
    <property type="protein sequence ID" value="VDP86793.1"/>
    <property type="molecule type" value="Genomic_DNA"/>
</dbReference>
<evidence type="ECO:0000256" key="2">
    <source>
        <dbReference type="ARBA" id="ARBA00022741"/>
    </source>
</evidence>
<dbReference type="GO" id="GO:0008017">
    <property type="term" value="F:microtubule binding"/>
    <property type="evidence" value="ECO:0007669"/>
    <property type="project" value="InterPro"/>
</dbReference>
<gene>
    <name evidence="9" type="ORF">ECPE_LOCUS10271</name>
</gene>
<feature type="compositionally biased region" description="Polar residues" evidence="7">
    <location>
        <begin position="229"/>
        <end position="243"/>
    </location>
</feature>
<evidence type="ECO:0000313" key="9">
    <source>
        <dbReference type="EMBL" id="VDP86793.1"/>
    </source>
</evidence>
<feature type="region of interest" description="Disordered" evidence="7">
    <location>
        <begin position="93"/>
        <end position="158"/>
    </location>
</feature>
<keyword evidence="10" id="KW-1185">Reference proteome</keyword>
<dbReference type="InterPro" id="IPR001752">
    <property type="entry name" value="Kinesin_motor_dom"/>
</dbReference>
<evidence type="ECO:0000259" key="8">
    <source>
        <dbReference type="PROSITE" id="PS50067"/>
    </source>
</evidence>
<dbReference type="PROSITE" id="PS50067">
    <property type="entry name" value="KINESIN_MOTOR_2"/>
    <property type="match status" value="1"/>
</dbReference>
<evidence type="ECO:0000256" key="4">
    <source>
        <dbReference type="ARBA" id="ARBA00023212"/>
    </source>
</evidence>
<dbReference type="SMART" id="SM00129">
    <property type="entry name" value="KISc"/>
    <property type="match status" value="1"/>
</dbReference>
<sequence length="606" mass="67982">MNRTNRVRNMRILRQTLVTSKAIYKYGNGLVKQTELSRNRIAVRNTTSDTHNNNQWKNTNNAVQVLVPERTCSKATSNESPFVQTGYSDQSAVNSQSLAEHSTTGLGYSNYSSDSSDDVDLGSTVVDQAQQPANVDKSPENHSEHVSHEQNEIAQDPVPENMENTEFDGDVVAHNDTIQLAPLEPLKDSFNKKPTRSMPLGQRVKHAWLFAKRSLKNDDTFGNKKLSSEHLSSSPPIQSNATENKGDQLRTPVGHLQPWPIAGRSQLKTQRSRSSEDVPLVSSEMLLRSHTESLMHSLKEATLQLARRDMEMQRLLAVNGQLGERYCRIRNQYTELAREQARLRQRYDLLLVKGMDREQLQLQNKHLEAQLSDLQAQLAKAEERANQSTRRLGRVEAEAKDIVQTVNSADLQLANLRAELHRKEAQIAALSCRQSLDATREMEARAILNELIELKGNIRVIIRCHEKPNEESMFRFVGDDTIGLKHSIGGVASNRSVPHLFKAYRVFPPGSTQRAVFDELSELITSCVDGYGASIITYGQTGTGKTYTMLGAPNKPGIIPRAARHLLVQCHHRAPLWTYRLSIAVVQVSPPETVLIGFFRTLIHAL</sequence>
<dbReference type="GO" id="GO:0005856">
    <property type="term" value="C:cytoskeleton"/>
    <property type="evidence" value="ECO:0007669"/>
    <property type="project" value="UniProtKB-SubCell"/>
</dbReference>
<dbReference type="GO" id="GO:0005524">
    <property type="term" value="F:ATP binding"/>
    <property type="evidence" value="ECO:0007669"/>
    <property type="project" value="UniProtKB-UniRule"/>
</dbReference>
<organism evidence="11">
    <name type="scientific">Echinostoma caproni</name>
    <dbReference type="NCBI Taxonomy" id="27848"/>
    <lineage>
        <taxon>Eukaryota</taxon>
        <taxon>Metazoa</taxon>
        <taxon>Spiralia</taxon>
        <taxon>Lophotrochozoa</taxon>
        <taxon>Platyhelminthes</taxon>
        <taxon>Trematoda</taxon>
        <taxon>Digenea</taxon>
        <taxon>Plagiorchiida</taxon>
        <taxon>Echinostomata</taxon>
        <taxon>Echinostomatoidea</taxon>
        <taxon>Echinostomatidae</taxon>
        <taxon>Echinostoma</taxon>
    </lineage>
</organism>
<comment type="subcellular location">
    <subcellularLocation>
        <location evidence="1">Cytoplasm</location>
        <location evidence="1">Cytoskeleton</location>
    </subcellularLocation>
</comment>
<feature type="domain" description="Kinesin motor" evidence="8">
    <location>
        <begin position="457"/>
        <end position="606"/>
    </location>
</feature>
<dbReference type="GO" id="GO:0003777">
    <property type="term" value="F:microtubule motor activity"/>
    <property type="evidence" value="ECO:0007669"/>
    <property type="project" value="InterPro"/>
</dbReference>
<evidence type="ECO:0000256" key="6">
    <source>
        <dbReference type="SAM" id="Coils"/>
    </source>
</evidence>
<evidence type="ECO:0000256" key="7">
    <source>
        <dbReference type="SAM" id="MobiDB-lite"/>
    </source>
</evidence>
<keyword evidence="5" id="KW-0505">Motor protein</keyword>
<dbReference type="WBParaSite" id="ECPE_0001030301-mRNA-1">
    <property type="protein sequence ID" value="ECPE_0001030301-mRNA-1"/>
    <property type="gene ID" value="ECPE_0001030301"/>
</dbReference>
<dbReference type="InterPro" id="IPR027417">
    <property type="entry name" value="P-loop_NTPase"/>
</dbReference>
<keyword evidence="3 5" id="KW-0067">ATP-binding</keyword>
<dbReference type="InterPro" id="IPR031852">
    <property type="entry name" value="Vik1/Cik1_MT-bd"/>
</dbReference>
<dbReference type="PANTHER" id="PTHR47972">
    <property type="entry name" value="KINESIN-LIKE PROTEIN KLP-3"/>
    <property type="match status" value="1"/>
</dbReference>
<dbReference type="InterPro" id="IPR036961">
    <property type="entry name" value="Kinesin_motor_dom_sf"/>
</dbReference>
<feature type="binding site" evidence="5">
    <location>
        <begin position="539"/>
        <end position="546"/>
    </location>
    <ligand>
        <name>ATP</name>
        <dbReference type="ChEBI" id="CHEBI:30616"/>
    </ligand>
</feature>
<evidence type="ECO:0000256" key="5">
    <source>
        <dbReference type="PROSITE-ProRule" id="PRU00283"/>
    </source>
</evidence>
<evidence type="ECO:0000256" key="1">
    <source>
        <dbReference type="ARBA" id="ARBA00004245"/>
    </source>
</evidence>
<name>A0A183ATI6_9TREM</name>
<protein>
    <submittedName>
        <fullName evidence="11">Kinesin motor domain-containing protein</fullName>
    </submittedName>
</protein>
<dbReference type="SUPFAM" id="SSF52540">
    <property type="entry name" value="P-loop containing nucleoside triphosphate hydrolases"/>
    <property type="match status" value="1"/>
</dbReference>
<dbReference type="InterPro" id="IPR027640">
    <property type="entry name" value="Kinesin-like_fam"/>
</dbReference>
<feature type="compositionally biased region" description="Polar residues" evidence="7">
    <location>
        <begin position="93"/>
        <end position="111"/>
    </location>
</feature>
<dbReference type="GO" id="GO:0007018">
    <property type="term" value="P:microtubule-based movement"/>
    <property type="evidence" value="ECO:0007669"/>
    <property type="project" value="InterPro"/>
</dbReference>
<dbReference type="Gene3D" id="3.40.850.10">
    <property type="entry name" value="Kinesin motor domain"/>
    <property type="match status" value="1"/>
</dbReference>
<evidence type="ECO:0000313" key="11">
    <source>
        <dbReference type="WBParaSite" id="ECPE_0001030301-mRNA-1"/>
    </source>
</evidence>
<dbReference type="Pfam" id="PF16796">
    <property type="entry name" value="Microtub_bd"/>
    <property type="match status" value="1"/>
</dbReference>
<feature type="compositionally biased region" description="Basic and acidic residues" evidence="7">
    <location>
        <begin position="137"/>
        <end position="151"/>
    </location>
</feature>
<feature type="compositionally biased region" description="Basic and acidic residues" evidence="7">
    <location>
        <begin position="219"/>
        <end position="228"/>
    </location>
</feature>
<reference evidence="9 10" key="2">
    <citation type="submission" date="2018-11" db="EMBL/GenBank/DDBJ databases">
        <authorList>
            <consortium name="Pathogen Informatics"/>
        </authorList>
    </citation>
    <scope>NUCLEOTIDE SEQUENCE [LARGE SCALE GENOMIC DNA]</scope>
    <source>
        <strain evidence="9 10">Egypt</strain>
    </source>
</reference>
<reference evidence="11" key="1">
    <citation type="submission" date="2016-06" db="UniProtKB">
        <authorList>
            <consortium name="WormBaseParasite"/>
        </authorList>
    </citation>
    <scope>IDENTIFICATION</scope>
</reference>
<dbReference type="AlphaFoldDB" id="A0A183ATI6"/>
<feature type="region of interest" description="Disordered" evidence="7">
    <location>
        <begin position="219"/>
        <end position="278"/>
    </location>
</feature>
<keyword evidence="4" id="KW-0963">Cytoplasm</keyword>
<accession>A0A183ATI6</accession>
<dbReference type="Proteomes" id="UP000272942">
    <property type="component" value="Unassembled WGS sequence"/>
</dbReference>